<name>B8IM72_METNO</name>
<evidence type="ECO:0000313" key="1">
    <source>
        <dbReference type="EMBL" id="ACL56416.1"/>
    </source>
</evidence>
<proteinExistence type="predicted"/>
<sequence length="143" mass="15755">MQVRPERLDAETLVAQLLDVVPAERQSAKAVTAALTASKRWPKAYTFLQSWFEQDQAAHAAVSSGRSKTQQQEAVLHQVLPARRARWAELLAWTAKTAQDQVEGEAWIGFALVARELLGERPLAEIPVAVWIAKNTASALSGR</sequence>
<gene>
    <name evidence="1" type="ordered locus">Mnod_1418</name>
</gene>
<dbReference type="Proteomes" id="UP000008207">
    <property type="component" value="Chromosome"/>
</dbReference>
<dbReference type="AlphaFoldDB" id="B8IM72"/>
<organism evidence="1 2">
    <name type="scientific">Methylobacterium nodulans (strain LMG 21967 / CNCM I-2342 / ORS 2060)</name>
    <dbReference type="NCBI Taxonomy" id="460265"/>
    <lineage>
        <taxon>Bacteria</taxon>
        <taxon>Pseudomonadati</taxon>
        <taxon>Pseudomonadota</taxon>
        <taxon>Alphaproteobacteria</taxon>
        <taxon>Hyphomicrobiales</taxon>
        <taxon>Methylobacteriaceae</taxon>
        <taxon>Methylobacterium</taxon>
    </lineage>
</organism>
<dbReference type="KEGG" id="mno:Mnod_1418"/>
<keyword evidence="2" id="KW-1185">Reference proteome</keyword>
<dbReference type="STRING" id="460265.Mnod_1418"/>
<accession>B8IM72</accession>
<evidence type="ECO:0000313" key="2">
    <source>
        <dbReference type="Proteomes" id="UP000008207"/>
    </source>
</evidence>
<dbReference type="RefSeq" id="WP_015928112.1">
    <property type="nucleotide sequence ID" value="NC_011894.1"/>
</dbReference>
<protein>
    <submittedName>
        <fullName evidence="1">Uncharacterized protein</fullName>
    </submittedName>
</protein>
<dbReference type="HOGENOM" id="CLU_1803923_0_0_5"/>
<dbReference type="EMBL" id="CP001349">
    <property type="protein sequence ID" value="ACL56416.1"/>
    <property type="molecule type" value="Genomic_DNA"/>
</dbReference>
<reference evidence="1 2" key="1">
    <citation type="submission" date="2009-01" db="EMBL/GenBank/DDBJ databases">
        <title>Complete sequence of chromosome of Methylobacterium nodulans ORS 2060.</title>
        <authorList>
            <consortium name="US DOE Joint Genome Institute"/>
            <person name="Lucas S."/>
            <person name="Copeland A."/>
            <person name="Lapidus A."/>
            <person name="Glavina del Rio T."/>
            <person name="Dalin E."/>
            <person name="Tice H."/>
            <person name="Bruce D."/>
            <person name="Goodwin L."/>
            <person name="Pitluck S."/>
            <person name="Sims D."/>
            <person name="Brettin T."/>
            <person name="Detter J.C."/>
            <person name="Han C."/>
            <person name="Larimer F."/>
            <person name="Land M."/>
            <person name="Hauser L."/>
            <person name="Kyrpides N."/>
            <person name="Ivanova N."/>
            <person name="Marx C.J."/>
            <person name="Richardson P."/>
        </authorList>
    </citation>
    <scope>NUCLEOTIDE SEQUENCE [LARGE SCALE GENOMIC DNA]</scope>
    <source>
        <strain evidence="2">LMG 21967 / CNCM I-2342 / ORS 2060</strain>
    </source>
</reference>